<evidence type="ECO:0000256" key="4">
    <source>
        <dbReference type="ARBA" id="ARBA00022857"/>
    </source>
</evidence>
<feature type="domain" description="Glucose-6-phosphate dehydrogenase C-terminal" evidence="9">
    <location>
        <begin position="210"/>
        <end position="509"/>
    </location>
</feature>
<comment type="similarity">
    <text evidence="2 7">Belongs to the glucose-6-phosphate dehydrogenase family.</text>
</comment>
<gene>
    <name evidence="7 10" type="primary">zwf</name>
    <name evidence="10" type="ORF">G4L39_09455</name>
</gene>
<keyword evidence="4 7" id="KW-0521">NADP</keyword>
<evidence type="ECO:0000256" key="5">
    <source>
        <dbReference type="ARBA" id="ARBA00023002"/>
    </source>
</evidence>
<dbReference type="HAMAP" id="MF_00966">
    <property type="entry name" value="G6PD"/>
    <property type="match status" value="1"/>
</dbReference>
<dbReference type="Pfam" id="PF00479">
    <property type="entry name" value="G6PD_N"/>
    <property type="match status" value="1"/>
</dbReference>
<dbReference type="GO" id="GO:0009051">
    <property type="term" value="P:pentose-phosphate shunt, oxidative branch"/>
    <property type="evidence" value="ECO:0007669"/>
    <property type="project" value="TreeGrafter"/>
</dbReference>
<dbReference type="AlphaFoldDB" id="A0A6M1RQ23"/>
<feature type="binding site" evidence="7">
    <location>
        <position position="361"/>
    </location>
    <ligand>
        <name>substrate</name>
    </ligand>
</feature>
<dbReference type="GO" id="GO:0005829">
    <property type="term" value="C:cytosol"/>
    <property type="evidence" value="ECO:0007669"/>
    <property type="project" value="TreeGrafter"/>
</dbReference>
<evidence type="ECO:0000256" key="1">
    <source>
        <dbReference type="ARBA" id="ARBA00004937"/>
    </source>
</evidence>
<dbReference type="GO" id="GO:0004345">
    <property type="term" value="F:glucose-6-phosphate dehydrogenase activity"/>
    <property type="evidence" value="ECO:0007669"/>
    <property type="project" value="UniProtKB-UniRule"/>
</dbReference>
<proteinExistence type="inferred from homology"/>
<feature type="binding site" evidence="7">
    <location>
        <position position="237"/>
    </location>
    <ligand>
        <name>substrate</name>
    </ligand>
</feature>
<dbReference type="UniPathway" id="UPA00115">
    <property type="reaction ID" value="UER00408"/>
</dbReference>
<comment type="catalytic activity">
    <reaction evidence="7">
        <text>D-glucose 6-phosphate + NADP(+) = 6-phospho-D-glucono-1,5-lactone + NADPH + H(+)</text>
        <dbReference type="Rhea" id="RHEA:15841"/>
        <dbReference type="ChEBI" id="CHEBI:15378"/>
        <dbReference type="ChEBI" id="CHEBI:57783"/>
        <dbReference type="ChEBI" id="CHEBI:57955"/>
        <dbReference type="ChEBI" id="CHEBI:58349"/>
        <dbReference type="ChEBI" id="CHEBI:61548"/>
        <dbReference type="EC" id="1.1.1.49"/>
    </reaction>
</comment>
<dbReference type="PANTHER" id="PTHR23429">
    <property type="entry name" value="GLUCOSE-6-PHOSPHATE 1-DEHYDROGENASE G6PD"/>
    <property type="match status" value="1"/>
</dbReference>
<keyword evidence="11" id="KW-1185">Reference proteome</keyword>
<evidence type="ECO:0000256" key="6">
    <source>
        <dbReference type="ARBA" id="ARBA00023277"/>
    </source>
</evidence>
<sequence>MDDFTTSSCTLPQAQLPVEPCSIVLFGASGDLTRRKLLPALYHLYQAGQMPEPFRILGVARRPYTDETWRDELRTAVEQFGRPPAPSPQDWHPFAQRLFYCQGDLDRPETYERLAARLQEAPTAQLRQNLLFYLATKPSQFSQVVQHLHQQGLLRPRPEVGWQRIVIEKPFGHDAASAHALNETLARYASEEQLFRIDHYLGKETVQNIMMFRFSNAVFERLWNRDTIDHIQITVSETAGVGDRAGYYEEAGALRDMLQNHLLQVLALITMEPPVSLDPEAIRDEKVKLLRSVRRYTPDQAARHVVRGQYTAGQIEDKPVPGYRQEPRVRPDSNVETYVAARLFLDNWRWSGVPIYLRTGKRLARTVSEVRIQFKPTPHVLFATLCAPTPAPNAVTLRLQPREGISLRFNGKVPGLDLRVRPVRMHFDYNAEFGAYTPEAYERLLRDAIAGDPTLFLRRDEIEAAWAIADSLRAGWDERPLSQTEFYPAGSWGPPAADVMIAATGHSWHEPLHIP</sequence>
<feature type="active site" description="Proton acceptor" evidence="7">
    <location>
        <position position="261"/>
    </location>
</feature>
<dbReference type="InterPro" id="IPR019796">
    <property type="entry name" value="G6P_DH_AS"/>
</dbReference>
<dbReference type="Gene3D" id="3.40.50.720">
    <property type="entry name" value="NAD(P)-binding Rossmann-like Domain"/>
    <property type="match status" value="1"/>
</dbReference>
<feature type="binding site" evidence="7">
    <location>
        <position position="203"/>
    </location>
    <ligand>
        <name>substrate</name>
    </ligand>
</feature>
<dbReference type="PROSITE" id="PS00069">
    <property type="entry name" value="G6P_DEHYDROGENASE"/>
    <property type="match status" value="1"/>
</dbReference>
<dbReference type="PIRSF" id="PIRSF000110">
    <property type="entry name" value="G6PD"/>
    <property type="match status" value="1"/>
</dbReference>
<dbReference type="RefSeq" id="WP_165107754.1">
    <property type="nucleotide sequence ID" value="NZ_JAAKYA010000062.1"/>
</dbReference>
<feature type="binding site" evidence="7">
    <location>
        <position position="256"/>
    </location>
    <ligand>
        <name>substrate</name>
    </ligand>
</feature>
<evidence type="ECO:0000259" key="8">
    <source>
        <dbReference type="Pfam" id="PF00479"/>
    </source>
</evidence>
<dbReference type="Gene3D" id="3.30.360.10">
    <property type="entry name" value="Dihydrodipicolinate Reductase, domain 2"/>
    <property type="match status" value="1"/>
</dbReference>
<dbReference type="InterPro" id="IPR001282">
    <property type="entry name" value="G6P_DH"/>
</dbReference>
<feature type="binding site" evidence="7">
    <location>
        <position position="169"/>
    </location>
    <ligand>
        <name>NADP(+)</name>
        <dbReference type="ChEBI" id="CHEBI:58349"/>
    </ligand>
</feature>
<dbReference type="Pfam" id="PF02781">
    <property type="entry name" value="G6PD_C"/>
    <property type="match status" value="1"/>
</dbReference>
<dbReference type="SUPFAM" id="SSF51735">
    <property type="entry name" value="NAD(P)-binding Rossmann-fold domains"/>
    <property type="match status" value="1"/>
</dbReference>
<dbReference type="PRINTS" id="PR00079">
    <property type="entry name" value="G6PDHDRGNASE"/>
</dbReference>
<feature type="domain" description="Glucose-6-phosphate dehydrogenase NAD-binding" evidence="8">
    <location>
        <begin position="24"/>
        <end position="208"/>
    </location>
</feature>
<keyword evidence="5 7" id="KW-0560">Oxidoreductase</keyword>
<dbReference type="SUPFAM" id="SSF55347">
    <property type="entry name" value="Glyceraldehyde-3-phosphate dehydrogenase-like, C-terminal domain"/>
    <property type="match status" value="1"/>
</dbReference>
<feature type="binding site" evidence="7">
    <location>
        <position position="199"/>
    </location>
    <ligand>
        <name>substrate</name>
    </ligand>
</feature>
<evidence type="ECO:0000256" key="2">
    <source>
        <dbReference type="ARBA" id="ARBA00009975"/>
    </source>
</evidence>
<comment type="pathway">
    <text evidence="1 7">Carbohydrate degradation; pentose phosphate pathway; D-ribulose 5-phosphate from D-glucose 6-phosphate (oxidative stage): step 1/3.</text>
</comment>
<reference evidence="10 11" key="1">
    <citation type="submission" date="2020-02" db="EMBL/GenBank/DDBJ databases">
        <title>Draft genome sequence of Limisphaera ngatamarikiensis NGM72.4T, a thermophilic Verrucomicrobia grouped in subdivision 3.</title>
        <authorList>
            <person name="Carere C.R."/>
            <person name="Steen J."/>
            <person name="Hugenholtz P."/>
            <person name="Stott M.B."/>
        </authorList>
    </citation>
    <scope>NUCLEOTIDE SEQUENCE [LARGE SCALE GENOMIC DNA]</scope>
    <source>
        <strain evidence="10 11">NGM72.4</strain>
    </source>
</reference>
<keyword evidence="6 7" id="KW-0119">Carbohydrate metabolism</keyword>
<dbReference type="GO" id="GO:0006006">
    <property type="term" value="P:glucose metabolic process"/>
    <property type="evidence" value="ECO:0007669"/>
    <property type="project" value="UniProtKB-KW"/>
</dbReference>
<dbReference type="NCBIfam" id="TIGR00871">
    <property type="entry name" value="zwf"/>
    <property type="match status" value="1"/>
</dbReference>
<dbReference type="InterPro" id="IPR022675">
    <property type="entry name" value="G6P_DH_C"/>
</dbReference>
<accession>A0A6M1RQ23</accession>
<organism evidence="10 11">
    <name type="scientific">Limisphaera ngatamarikiensis</name>
    <dbReference type="NCBI Taxonomy" id="1324935"/>
    <lineage>
        <taxon>Bacteria</taxon>
        <taxon>Pseudomonadati</taxon>
        <taxon>Verrucomicrobiota</taxon>
        <taxon>Verrucomicrobiia</taxon>
        <taxon>Limisphaerales</taxon>
        <taxon>Limisphaeraceae</taxon>
        <taxon>Limisphaera</taxon>
    </lineage>
</organism>
<feature type="binding site" evidence="7">
    <location>
        <begin position="104"/>
        <end position="105"/>
    </location>
    <ligand>
        <name>NADP(+)</name>
        <dbReference type="ChEBI" id="CHEBI:58349"/>
    </ligand>
</feature>
<feature type="binding site" evidence="7">
    <location>
        <begin position="27"/>
        <end position="34"/>
    </location>
    <ligand>
        <name>NADP(+)</name>
        <dbReference type="ChEBI" id="CHEBI:58349"/>
    </ligand>
</feature>
<comment type="function">
    <text evidence="7">Catalyzes the oxidation of glucose 6-phosphate to 6-phosphogluconolactone.</text>
</comment>
<feature type="binding site" evidence="7">
    <location>
        <position position="61"/>
    </location>
    <ligand>
        <name>NADP(+)</name>
        <dbReference type="ChEBI" id="CHEBI:58349"/>
    </ligand>
</feature>
<protein>
    <recommendedName>
        <fullName evidence="7">Glucose-6-phosphate 1-dehydrogenase</fullName>
        <shortName evidence="7">G6PD</shortName>
        <ecNumber evidence="7">1.1.1.49</ecNumber>
    </recommendedName>
</protein>
<dbReference type="InterPro" id="IPR036291">
    <property type="entry name" value="NAD(P)-bd_dom_sf"/>
</dbReference>
<dbReference type="EMBL" id="JAAKYA010000062">
    <property type="protein sequence ID" value="NGO39619.1"/>
    <property type="molecule type" value="Genomic_DNA"/>
</dbReference>
<dbReference type="InterPro" id="IPR022674">
    <property type="entry name" value="G6P_DH_NAD-bd"/>
</dbReference>
<name>A0A6M1RQ23_9BACT</name>
<dbReference type="PANTHER" id="PTHR23429:SF0">
    <property type="entry name" value="GLUCOSE-6-PHOSPHATE 1-DEHYDROGENASE"/>
    <property type="match status" value="1"/>
</dbReference>
<dbReference type="Proteomes" id="UP000477311">
    <property type="component" value="Unassembled WGS sequence"/>
</dbReference>
<comment type="caution">
    <text evidence="7">Lacks conserved residue(s) required for the propagation of feature annotation.</text>
</comment>
<evidence type="ECO:0000259" key="9">
    <source>
        <dbReference type="Pfam" id="PF02781"/>
    </source>
</evidence>
<evidence type="ECO:0000313" key="10">
    <source>
        <dbReference type="EMBL" id="NGO39619.1"/>
    </source>
</evidence>
<dbReference type="NCBIfam" id="NF009492">
    <property type="entry name" value="PRK12853.1-3"/>
    <property type="match status" value="1"/>
</dbReference>
<dbReference type="GO" id="GO:0050661">
    <property type="term" value="F:NADP binding"/>
    <property type="evidence" value="ECO:0007669"/>
    <property type="project" value="UniProtKB-UniRule"/>
</dbReference>
<dbReference type="EC" id="1.1.1.49" evidence="7"/>
<evidence type="ECO:0000256" key="3">
    <source>
        <dbReference type="ARBA" id="ARBA00022526"/>
    </source>
</evidence>
<comment type="caution">
    <text evidence="10">The sequence shown here is derived from an EMBL/GenBank/DDBJ whole genome shotgun (WGS) entry which is preliminary data.</text>
</comment>
<evidence type="ECO:0000313" key="11">
    <source>
        <dbReference type="Proteomes" id="UP000477311"/>
    </source>
</evidence>
<keyword evidence="3 7" id="KW-0313">Glucose metabolism</keyword>
<evidence type="ECO:0000256" key="7">
    <source>
        <dbReference type="HAMAP-Rule" id="MF_00966"/>
    </source>
</evidence>